<organism evidence="1">
    <name type="scientific">marine metagenome</name>
    <dbReference type="NCBI Taxonomy" id="408172"/>
    <lineage>
        <taxon>unclassified sequences</taxon>
        <taxon>metagenomes</taxon>
        <taxon>ecological metagenomes</taxon>
    </lineage>
</organism>
<dbReference type="AlphaFoldDB" id="A0A382FRU8"/>
<reference evidence="1" key="1">
    <citation type="submission" date="2018-05" db="EMBL/GenBank/DDBJ databases">
        <authorList>
            <person name="Lanie J.A."/>
            <person name="Ng W.-L."/>
            <person name="Kazmierczak K.M."/>
            <person name="Andrzejewski T.M."/>
            <person name="Davidsen T.M."/>
            <person name="Wayne K.J."/>
            <person name="Tettelin H."/>
            <person name="Glass J.I."/>
            <person name="Rusch D."/>
            <person name="Podicherti R."/>
            <person name="Tsui H.-C.T."/>
            <person name="Winkler M.E."/>
        </authorList>
    </citation>
    <scope>NUCLEOTIDE SEQUENCE</scope>
</reference>
<protein>
    <submittedName>
        <fullName evidence="1">Uncharacterized protein</fullName>
    </submittedName>
</protein>
<proteinExistence type="predicted"/>
<feature type="non-terminal residue" evidence="1">
    <location>
        <position position="35"/>
    </location>
</feature>
<name>A0A382FRU8_9ZZZZ</name>
<accession>A0A382FRU8</accession>
<sequence length="35" mass="3604">MVSEITDLTDGSVTSPQGFIAGATYAGIRAYAPDK</sequence>
<gene>
    <name evidence="1" type="ORF">METZ01_LOCUS217817</name>
</gene>
<dbReference type="EMBL" id="UINC01051152">
    <property type="protein sequence ID" value="SVB64963.1"/>
    <property type="molecule type" value="Genomic_DNA"/>
</dbReference>
<evidence type="ECO:0000313" key="1">
    <source>
        <dbReference type="EMBL" id="SVB64963.1"/>
    </source>
</evidence>